<organism evidence="2 3">
    <name type="scientific">Belliella marina</name>
    <dbReference type="NCBI Taxonomy" id="1644146"/>
    <lineage>
        <taxon>Bacteria</taxon>
        <taxon>Pseudomonadati</taxon>
        <taxon>Bacteroidota</taxon>
        <taxon>Cytophagia</taxon>
        <taxon>Cytophagales</taxon>
        <taxon>Cyclobacteriaceae</taxon>
        <taxon>Belliella</taxon>
    </lineage>
</organism>
<comment type="caution">
    <text evidence="2">The sequence shown here is derived from an EMBL/GenBank/DDBJ whole genome shotgun (WGS) entry which is preliminary data.</text>
</comment>
<proteinExistence type="predicted"/>
<name>A0ABW4VG58_9BACT</name>
<protein>
    <recommendedName>
        <fullName evidence="4">Capsule assembly protein Wzi</fullName>
    </recommendedName>
</protein>
<evidence type="ECO:0000313" key="2">
    <source>
        <dbReference type="EMBL" id="MFD2033648.1"/>
    </source>
</evidence>
<keyword evidence="3" id="KW-1185">Reference proteome</keyword>
<evidence type="ECO:0008006" key="4">
    <source>
        <dbReference type="Google" id="ProtNLM"/>
    </source>
</evidence>
<dbReference type="EMBL" id="JBHUHR010000005">
    <property type="protein sequence ID" value="MFD2033648.1"/>
    <property type="molecule type" value="Genomic_DNA"/>
</dbReference>
<accession>A0ABW4VG58</accession>
<feature type="chain" id="PRO_5045694061" description="Capsule assembly protein Wzi" evidence="1">
    <location>
        <begin position="21"/>
        <end position="563"/>
    </location>
</feature>
<dbReference type="InterPro" id="IPR038636">
    <property type="entry name" value="Wzi_sf"/>
</dbReference>
<evidence type="ECO:0000256" key="1">
    <source>
        <dbReference type="SAM" id="SignalP"/>
    </source>
</evidence>
<dbReference type="Proteomes" id="UP001597361">
    <property type="component" value="Unassembled WGS sequence"/>
</dbReference>
<dbReference type="RefSeq" id="WP_376883250.1">
    <property type="nucleotide sequence ID" value="NZ_JBHUHR010000005.1"/>
</dbReference>
<keyword evidence="1" id="KW-0732">Signal</keyword>
<gene>
    <name evidence="2" type="ORF">ACFSKL_02540</name>
</gene>
<evidence type="ECO:0000313" key="3">
    <source>
        <dbReference type="Proteomes" id="UP001597361"/>
    </source>
</evidence>
<dbReference type="Gene3D" id="2.40.160.130">
    <property type="entry name" value="Capsule assembly protein Wzi"/>
    <property type="match status" value="1"/>
</dbReference>
<reference evidence="3" key="1">
    <citation type="journal article" date="2019" name="Int. J. Syst. Evol. Microbiol.">
        <title>The Global Catalogue of Microorganisms (GCM) 10K type strain sequencing project: providing services to taxonomists for standard genome sequencing and annotation.</title>
        <authorList>
            <consortium name="The Broad Institute Genomics Platform"/>
            <consortium name="The Broad Institute Genome Sequencing Center for Infectious Disease"/>
            <person name="Wu L."/>
            <person name="Ma J."/>
        </authorList>
    </citation>
    <scope>NUCLEOTIDE SEQUENCE [LARGE SCALE GENOMIC DNA]</scope>
    <source>
        <strain evidence="3">CGMCC 1.15180</strain>
    </source>
</reference>
<sequence length="563" mass="65336">MKKFFLLAILSCLFFEGALAQGAYVPFNRDYYHLIERYEILNGEMNPVFHTGVKPFRRDRIVSYLEDYLGDTLSKGGAGSVVDGFNLEFLRNDNWEFGVGEAGESKKPLLGKLYRKQSDFFHYRDSVFDVHVNPVLYLSGGREQGHDAFRFRNTRGIEIRGSIDRKIGFYTYLTTTQTVFPSWVKTYAAHNGAVPGEGFWKEYESEGYGYFSAMGHLTFNISKSIEAQFGHDRNFIGEGYRSMVLSDFSNPYVFFKLNTKIWKFNLTNLWSQMTADVIYNRGRPTDGRYPQKWFSHHRLGINLGRKLNIGVFESVMANRFDWNYLNPIIFYRWVEHQLGTPDKVMLGFDGKWNFTPGMQLYGQFALDEFVFNEFFGKDGENSRRNKHAIQLGYKYINVFKISNLDLQLEYNQARPYTYQEKFEYQAFDNYRTPLTHPRGANFREFVTIVRYQPLPRLSLNATAFYQLFGADPSEEVNFGGDLLKNRLVTNTGLGLFGHVIGQGVENKVAMGTLNASYMLKHNLYLDLSHSYRRRTAQGLDSPDVNNFTQLGVRLNIVRQDFNY</sequence>
<feature type="signal peptide" evidence="1">
    <location>
        <begin position="1"/>
        <end position="20"/>
    </location>
</feature>